<gene>
    <name evidence="2" type="primary">g11012</name>
    <name evidence="2" type="ORF">VP750_LOCUS9870</name>
</gene>
<accession>A0ABP1GBL6</accession>
<feature type="compositionally biased region" description="Low complexity" evidence="1">
    <location>
        <begin position="501"/>
        <end position="513"/>
    </location>
</feature>
<name>A0ABP1GBL6_9CHLO</name>
<feature type="region of interest" description="Disordered" evidence="1">
    <location>
        <begin position="890"/>
        <end position="949"/>
    </location>
</feature>
<dbReference type="Gene3D" id="1.25.10.10">
    <property type="entry name" value="Leucine-rich Repeat Variant"/>
    <property type="match status" value="1"/>
</dbReference>
<dbReference type="InterPro" id="IPR011989">
    <property type="entry name" value="ARM-like"/>
</dbReference>
<dbReference type="EMBL" id="CAXHTA020000017">
    <property type="protein sequence ID" value="CAL5227964.1"/>
    <property type="molecule type" value="Genomic_DNA"/>
</dbReference>
<keyword evidence="3" id="KW-1185">Reference proteome</keyword>
<feature type="region of interest" description="Disordered" evidence="1">
    <location>
        <begin position="729"/>
        <end position="756"/>
    </location>
</feature>
<evidence type="ECO:0000313" key="2">
    <source>
        <dbReference type="EMBL" id="CAL5227964.1"/>
    </source>
</evidence>
<comment type="caution">
    <text evidence="2">The sequence shown here is derived from an EMBL/GenBank/DDBJ whole genome shotgun (WGS) entry which is preliminary data.</text>
</comment>
<feature type="compositionally biased region" description="Low complexity" evidence="1">
    <location>
        <begin position="652"/>
        <end position="662"/>
    </location>
</feature>
<dbReference type="Proteomes" id="UP001497392">
    <property type="component" value="Unassembled WGS sequence"/>
</dbReference>
<proteinExistence type="predicted"/>
<organism evidence="2 3">
    <name type="scientific">Coccomyxa viridis</name>
    <dbReference type="NCBI Taxonomy" id="1274662"/>
    <lineage>
        <taxon>Eukaryota</taxon>
        <taxon>Viridiplantae</taxon>
        <taxon>Chlorophyta</taxon>
        <taxon>core chlorophytes</taxon>
        <taxon>Trebouxiophyceae</taxon>
        <taxon>Trebouxiophyceae incertae sedis</taxon>
        <taxon>Coccomyxaceae</taxon>
        <taxon>Coccomyxa</taxon>
    </lineage>
</organism>
<protein>
    <submittedName>
        <fullName evidence="2">G11012 protein</fullName>
    </submittedName>
</protein>
<feature type="region of interest" description="Disordered" evidence="1">
    <location>
        <begin position="644"/>
        <end position="663"/>
    </location>
</feature>
<evidence type="ECO:0000313" key="3">
    <source>
        <dbReference type="Proteomes" id="UP001497392"/>
    </source>
</evidence>
<evidence type="ECO:0000256" key="1">
    <source>
        <dbReference type="SAM" id="MobiDB-lite"/>
    </source>
</evidence>
<feature type="compositionally biased region" description="Low complexity" evidence="1">
    <location>
        <begin position="891"/>
        <end position="902"/>
    </location>
</feature>
<reference evidence="2 3" key="1">
    <citation type="submission" date="2024-06" db="EMBL/GenBank/DDBJ databases">
        <authorList>
            <person name="Kraege A."/>
            <person name="Thomma B."/>
        </authorList>
    </citation>
    <scope>NUCLEOTIDE SEQUENCE [LARGE SCALE GENOMIC DNA]</scope>
</reference>
<feature type="compositionally biased region" description="Polar residues" evidence="1">
    <location>
        <begin position="736"/>
        <end position="753"/>
    </location>
</feature>
<feature type="region of interest" description="Disordered" evidence="1">
    <location>
        <begin position="493"/>
        <end position="534"/>
    </location>
</feature>
<feature type="compositionally biased region" description="Low complexity" evidence="1">
    <location>
        <begin position="913"/>
        <end position="949"/>
    </location>
</feature>
<feature type="region of interest" description="Disordered" evidence="1">
    <location>
        <begin position="21"/>
        <end position="56"/>
    </location>
</feature>
<feature type="compositionally biased region" description="Basic and acidic residues" evidence="1">
    <location>
        <begin position="22"/>
        <end position="36"/>
    </location>
</feature>
<sequence>MAQTARKGVFSNILSLLSPRSKARDMAKTMEDRSEEPSEAVSGALGPSEASSKPLVLQRGQSLVGRDMREELFITQIDSMAQLAVSMYREQTLTVALKAARTNQASQAPRQPAALSLATMVKTFIDKDAKIQLQRFLVVCEGDASKLVPLFELFTDALREECVAAHPDALVGHPLLEAALLAMATTGKATMDDAILDASGKAIQAAIHVSSAAGSPAEGAWGLALHLLTEALSRAHDMEGYVALAASGDHHSHAKAAALAKLLAGVAGAHMVPVAAFLEAPASEQLFKAMAAIRCHPAPDIRAEGALFWRILLDTREVALPWAQSLQLQEASCLVALTRLPYMHLMDALFNSVVLPERTWDSMGMMEQIMLLKRRSAITEPLLEAAGVLDFGSCVEKIMSSWAERQVIYQWSHYEAVLFCLNILNRASPPLGQPQLMALFQSLPELPNMGHLPVTLMETVRLYTPWAVASANETPEEGLPLLDVFTHLLDTEEAKGGKSQSELASEASSLWASESEEDEDTLSRSPQTHRLRRESSWELQQDLAHCSTGEGLGDGITELPPKKYSLFAAPCCAGYATESAASDASESSDNYFFWQGHYVAGTFMRAQPMQLRWKYWSVFGAGQPICLPEVPACAEEINAAQQLKGYRSSEPSEASELDSVSSLEEDFPDISTADISDAESSTDPCKDDIIDAGASGHHEKVDCMGSPRDRHFPLERQGSSMFPGPAELPQVESWPCSPTRSPLQTSLEGSPAQTAWDRPEPIARSTHTSQVVPVPAIVGTSTCHPDQPLLLRVDHSLPSRAPRGAPPGFERPAAQVAPALIGAPCSQLPQPPLTDLPDRAAPAPVICAPTRPSYDPPLVQVSSGAAPAALQSYQCAALQVLLGTAAGTGLDSQADSSASRSAPGSLNEPAAQEPSAEEVSAQPAAASADAAAERPPSSGPGDTPPGDAS</sequence>